<dbReference type="InterPro" id="IPR027417">
    <property type="entry name" value="P-loop_NTPase"/>
</dbReference>
<organism evidence="1">
    <name type="scientific">marine metagenome</name>
    <dbReference type="NCBI Taxonomy" id="408172"/>
    <lineage>
        <taxon>unclassified sequences</taxon>
        <taxon>metagenomes</taxon>
        <taxon>ecological metagenomes</taxon>
    </lineage>
</organism>
<dbReference type="EMBL" id="UINC01208594">
    <property type="protein sequence ID" value="SVE31205.1"/>
    <property type="molecule type" value="Genomic_DNA"/>
</dbReference>
<evidence type="ECO:0000313" key="1">
    <source>
        <dbReference type="EMBL" id="SVE31205.1"/>
    </source>
</evidence>
<accession>A0A383CHJ2</accession>
<protein>
    <recommendedName>
        <fullName evidence="2">CTP synthase N-terminal domain-containing protein</fullName>
    </recommendedName>
</protein>
<feature type="non-terminal residue" evidence="1">
    <location>
        <position position="25"/>
    </location>
</feature>
<dbReference type="Gene3D" id="3.40.50.300">
    <property type="entry name" value="P-loop containing nucleotide triphosphate hydrolases"/>
    <property type="match status" value="1"/>
</dbReference>
<reference evidence="1" key="1">
    <citation type="submission" date="2018-05" db="EMBL/GenBank/DDBJ databases">
        <authorList>
            <person name="Lanie J.A."/>
            <person name="Ng W.-L."/>
            <person name="Kazmierczak K.M."/>
            <person name="Andrzejewski T.M."/>
            <person name="Davidsen T.M."/>
            <person name="Wayne K.J."/>
            <person name="Tettelin H."/>
            <person name="Glass J.I."/>
            <person name="Rusch D."/>
            <person name="Podicherti R."/>
            <person name="Tsui H.-C.T."/>
            <person name="Winkler M.E."/>
        </authorList>
    </citation>
    <scope>NUCLEOTIDE SEQUENCE</scope>
</reference>
<sequence length="25" mass="2582">MATKNPVKYVFVFGGVLSGLGKGIV</sequence>
<dbReference type="AlphaFoldDB" id="A0A383CHJ2"/>
<proteinExistence type="predicted"/>
<name>A0A383CHJ2_9ZZZZ</name>
<evidence type="ECO:0008006" key="2">
    <source>
        <dbReference type="Google" id="ProtNLM"/>
    </source>
</evidence>
<gene>
    <name evidence="1" type="ORF">METZ01_LOCUS484059</name>
</gene>